<evidence type="ECO:0000313" key="4">
    <source>
        <dbReference type="Proteomes" id="UP000286862"/>
    </source>
</evidence>
<dbReference type="SUPFAM" id="SSF54523">
    <property type="entry name" value="Pili subunits"/>
    <property type="match status" value="1"/>
</dbReference>
<feature type="non-terminal residue" evidence="3">
    <location>
        <position position="45"/>
    </location>
</feature>
<feature type="transmembrane region" description="Helical" evidence="2">
    <location>
        <begin position="28"/>
        <end position="44"/>
    </location>
</feature>
<dbReference type="NCBIfam" id="TIGR02532">
    <property type="entry name" value="IV_pilin_GFxxxE"/>
    <property type="match status" value="1"/>
</dbReference>
<gene>
    <name evidence="3" type="ORF">VT99_13801</name>
</gene>
<organism evidence="3 4">
    <name type="scientific">Candidatus Electrothrix marina</name>
    <dbReference type="NCBI Taxonomy" id="1859130"/>
    <lineage>
        <taxon>Bacteria</taxon>
        <taxon>Pseudomonadati</taxon>
        <taxon>Thermodesulfobacteriota</taxon>
        <taxon>Desulfobulbia</taxon>
        <taxon>Desulfobulbales</taxon>
        <taxon>Desulfobulbaceae</taxon>
        <taxon>Candidatus Electrothrix</taxon>
    </lineage>
</organism>
<dbReference type="Gene3D" id="3.30.700.10">
    <property type="entry name" value="Glycoprotein, Type 4 Pilin"/>
    <property type="match status" value="1"/>
</dbReference>
<dbReference type="InterPro" id="IPR012902">
    <property type="entry name" value="N_methyl_site"/>
</dbReference>
<keyword evidence="2" id="KW-0472">Membrane</keyword>
<sequence length="45" mass="5072">MDNKKGGTLKKEIGKQKENRSTRRDEKGFTLIELMVVIVILGILA</sequence>
<evidence type="ECO:0000256" key="2">
    <source>
        <dbReference type="SAM" id="Phobius"/>
    </source>
</evidence>
<keyword evidence="2" id="KW-1133">Transmembrane helix</keyword>
<reference evidence="3 4" key="1">
    <citation type="submission" date="2017-01" db="EMBL/GenBank/DDBJ databases">
        <title>The cable genome- insights into the physiology and evolution of filamentous bacteria capable of sulfide oxidation via long distance electron transfer.</title>
        <authorList>
            <person name="Schreiber L."/>
            <person name="Bjerg J.T."/>
            <person name="Boggild A."/>
            <person name="Van De Vossenberg J."/>
            <person name="Meysman F."/>
            <person name="Nielsen L.P."/>
            <person name="Schramm A."/>
            <person name="Kjeldsen K.U."/>
        </authorList>
    </citation>
    <scope>NUCLEOTIDE SEQUENCE [LARGE SCALE GENOMIC DNA]</scope>
    <source>
        <strain evidence="3">A2</strain>
    </source>
</reference>
<evidence type="ECO:0000313" key="3">
    <source>
        <dbReference type="EMBL" id="RWX43500.1"/>
    </source>
</evidence>
<dbReference type="EMBL" id="MTKQ01000380">
    <property type="protein sequence ID" value="RWX43500.1"/>
    <property type="molecule type" value="Genomic_DNA"/>
</dbReference>
<comment type="caution">
    <text evidence="3">The sequence shown here is derived from an EMBL/GenBank/DDBJ whole genome shotgun (WGS) entry which is preliminary data.</text>
</comment>
<proteinExistence type="predicted"/>
<protein>
    <submittedName>
        <fullName evidence="3">Prepilin-type N-terminal cleavage/methylation domain-containing protein</fullName>
    </submittedName>
</protein>
<dbReference type="Proteomes" id="UP000286862">
    <property type="component" value="Unassembled WGS sequence"/>
</dbReference>
<accession>A0A444IRN7</accession>
<dbReference type="InterPro" id="IPR045584">
    <property type="entry name" value="Pilin-like"/>
</dbReference>
<name>A0A444IRN7_9BACT</name>
<feature type="region of interest" description="Disordered" evidence="1">
    <location>
        <begin position="1"/>
        <end position="24"/>
    </location>
</feature>
<dbReference type="AlphaFoldDB" id="A0A444IRN7"/>
<evidence type="ECO:0000256" key="1">
    <source>
        <dbReference type="SAM" id="MobiDB-lite"/>
    </source>
</evidence>
<dbReference type="Pfam" id="PF07963">
    <property type="entry name" value="N_methyl"/>
    <property type="match status" value="1"/>
</dbReference>
<keyword evidence="2" id="KW-0812">Transmembrane</keyword>